<keyword evidence="1" id="KW-0812">Transmembrane</keyword>
<dbReference type="Proteomes" id="UP000001312">
    <property type="component" value="Unassembled WGS sequence"/>
</dbReference>
<organism evidence="2 3">
    <name type="scientific">Sclerotinia sclerotiorum (strain ATCC 18683 / 1980 / Ss-1)</name>
    <name type="common">White mold</name>
    <name type="synonym">Whetzelinia sclerotiorum</name>
    <dbReference type="NCBI Taxonomy" id="665079"/>
    <lineage>
        <taxon>Eukaryota</taxon>
        <taxon>Fungi</taxon>
        <taxon>Dikarya</taxon>
        <taxon>Ascomycota</taxon>
        <taxon>Pezizomycotina</taxon>
        <taxon>Leotiomycetes</taxon>
        <taxon>Helotiales</taxon>
        <taxon>Sclerotiniaceae</taxon>
        <taxon>Sclerotinia</taxon>
    </lineage>
</organism>
<feature type="transmembrane region" description="Helical" evidence="1">
    <location>
        <begin position="20"/>
        <end position="38"/>
    </location>
</feature>
<keyword evidence="1" id="KW-1133">Transmembrane helix</keyword>
<dbReference type="InParanoid" id="A7ENJ6"/>
<gene>
    <name evidence="2" type="ORF">SS1G_06895</name>
</gene>
<dbReference type="AlphaFoldDB" id="A7ENJ6"/>
<evidence type="ECO:0000313" key="2">
    <source>
        <dbReference type="EMBL" id="EDO04412.1"/>
    </source>
</evidence>
<evidence type="ECO:0000313" key="3">
    <source>
        <dbReference type="Proteomes" id="UP000001312"/>
    </source>
</evidence>
<proteinExistence type="predicted"/>
<keyword evidence="1" id="KW-0472">Membrane</keyword>
<dbReference type="GeneID" id="5488774"/>
<reference evidence="3" key="1">
    <citation type="journal article" date="2011" name="PLoS Genet.">
        <title>Genomic analysis of the necrotrophic fungal pathogens Sclerotinia sclerotiorum and Botrytis cinerea.</title>
        <authorList>
            <person name="Amselem J."/>
            <person name="Cuomo C.A."/>
            <person name="van Kan J.A."/>
            <person name="Viaud M."/>
            <person name="Benito E.P."/>
            <person name="Couloux A."/>
            <person name="Coutinho P.M."/>
            <person name="de Vries R.P."/>
            <person name="Dyer P.S."/>
            <person name="Fillinger S."/>
            <person name="Fournier E."/>
            <person name="Gout L."/>
            <person name="Hahn M."/>
            <person name="Kohn L."/>
            <person name="Lapalu N."/>
            <person name="Plummer K.M."/>
            <person name="Pradier J.M."/>
            <person name="Quevillon E."/>
            <person name="Sharon A."/>
            <person name="Simon A."/>
            <person name="ten Have A."/>
            <person name="Tudzynski B."/>
            <person name="Tudzynski P."/>
            <person name="Wincker P."/>
            <person name="Andrew M."/>
            <person name="Anthouard V."/>
            <person name="Beever R.E."/>
            <person name="Beffa R."/>
            <person name="Benoit I."/>
            <person name="Bouzid O."/>
            <person name="Brault B."/>
            <person name="Chen Z."/>
            <person name="Choquer M."/>
            <person name="Collemare J."/>
            <person name="Cotton P."/>
            <person name="Danchin E.G."/>
            <person name="Da Silva C."/>
            <person name="Gautier A."/>
            <person name="Giraud C."/>
            <person name="Giraud T."/>
            <person name="Gonzalez C."/>
            <person name="Grossetete S."/>
            <person name="Guldener U."/>
            <person name="Henrissat B."/>
            <person name="Howlett B.J."/>
            <person name="Kodira C."/>
            <person name="Kretschmer M."/>
            <person name="Lappartient A."/>
            <person name="Leroch M."/>
            <person name="Levis C."/>
            <person name="Mauceli E."/>
            <person name="Neuveglise C."/>
            <person name="Oeser B."/>
            <person name="Pearson M."/>
            <person name="Poulain J."/>
            <person name="Poussereau N."/>
            <person name="Quesneville H."/>
            <person name="Rascle C."/>
            <person name="Schumacher J."/>
            <person name="Segurens B."/>
            <person name="Sexton A."/>
            <person name="Silva E."/>
            <person name="Sirven C."/>
            <person name="Soanes D.M."/>
            <person name="Talbot N.J."/>
            <person name="Templeton M."/>
            <person name="Yandava C."/>
            <person name="Yarden O."/>
            <person name="Zeng Q."/>
            <person name="Rollins J.A."/>
            <person name="Lebrun M.H."/>
            <person name="Dickman M."/>
        </authorList>
    </citation>
    <scope>NUCLEOTIDE SEQUENCE [LARGE SCALE GENOMIC DNA]</scope>
    <source>
        <strain evidence="3">ATCC 18683 / 1980 / Ss-1</strain>
    </source>
</reference>
<accession>A7ENJ6</accession>
<name>A7ENJ6_SCLS1</name>
<keyword evidence="3" id="KW-1185">Reference proteome</keyword>
<sequence length="93" mass="10315">MPHSHLPLFSPTTILWKLYLISHSSSLSIALIVIYVPLPSIRVIFNVLSLGFLGSFQEKSLCHWSGDGAAASFNFEEFLFELLMSLSADSEVV</sequence>
<dbReference type="KEGG" id="ssl:SS1G_06895"/>
<evidence type="ECO:0000256" key="1">
    <source>
        <dbReference type="SAM" id="Phobius"/>
    </source>
</evidence>
<protein>
    <submittedName>
        <fullName evidence="2">Uncharacterized protein</fullName>
    </submittedName>
</protein>
<dbReference type="EMBL" id="CH476628">
    <property type="protein sequence ID" value="EDO04412.1"/>
    <property type="molecule type" value="Genomic_DNA"/>
</dbReference>
<dbReference type="RefSeq" id="XP_001592654.1">
    <property type="nucleotide sequence ID" value="XM_001592604.1"/>
</dbReference>